<evidence type="ECO:0000313" key="2">
    <source>
        <dbReference type="EMBL" id="MBO0512377.1"/>
    </source>
</evidence>
<dbReference type="Proteomes" id="UP000664167">
    <property type="component" value="Unassembled WGS sequence"/>
</dbReference>
<dbReference type="EMBL" id="JAFLRJ010000098">
    <property type="protein sequence ID" value="MBO0512377.1"/>
    <property type="molecule type" value="Genomic_DNA"/>
</dbReference>
<evidence type="ECO:0000259" key="1">
    <source>
        <dbReference type="Pfam" id="PF03756"/>
    </source>
</evidence>
<reference evidence="2" key="1">
    <citation type="submission" date="2021-03" db="EMBL/GenBank/DDBJ databases">
        <title>Streptomyces poriferae sp. nov., a novel marine sponge-derived Actinobacteria species with anti-MRSA activity.</title>
        <authorList>
            <person name="Sandoval-Powers M."/>
            <person name="Kralova S."/>
            <person name="Nguyen G.-S."/>
            <person name="Fawwal D."/>
            <person name="Degnes K."/>
            <person name="Klinkenberg G."/>
            <person name="Sletta H."/>
            <person name="Wentzel A."/>
            <person name="Liles M.R."/>
        </authorList>
    </citation>
    <scope>NUCLEOTIDE SEQUENCE</scope>
    <source>
        <strain evidence="2">DSM 41794</strain>
    </source>
</reference>
<dbReference type="InterPro" id="IPR047757">
    <property type="entry name" value="AfsA-like"/>
</dbReference>
<evidence type="ECO:0000313" key="3">
    <source>
        <dbReference type="Proteomes" id="UP000664167"/>
    </source>
</evidence>
<accession>A0A939F5E8</accession>
<dbReference type="GO" id="GO:0016740">
    <property type="term" value="F:transferase activity"/>
    <property type="evidence" value="ECO:0007669"/>
    <property type="project" value="InterPro"/>
</dbReference>
<organism evidence="2 3">
    <name type="scientific">Streptomyces beijiangensis</name>
    <dbReference type="NCBI Taxonomy" id="163361"/>
    <lineage>
        <taxon>Bacteria</taxon>
        <taxon>Bacillati</taxon>
        <taxon>Actinomycetota</taxon>
        <taxon>Actinomycetes</taxon>
        <taxon>Kitasatosporales</taxon>
        <taxon>Streptomycetaceae</taxon>
        <taxon>Streptomyces</taxon>
    </lineage>
</organism>
<dbReference type="InterPro" id="IPR005509">
    <property type="entry name" value="AfsA_hotdog_dom"/>
</dbReference>
<protein>
    <recommendedName>
        <fullName evidence="1">A-factor biosynthesis hotdog domain-containing protein</fullName>
    </recommendedName>
</protein>
<gene>
    <name evidence="2" type="ORF">J0695_11230</name>
</gene>
<dbReference type="NCBIfam" id="NF041195">
    <property type="entry name" value="ScbA_BarX_GamBu"/>
    <property type="match status" value="1"/>
</dbReference>
<dbReference type="AlphaFoldDB" id="A0A939F5E8"/>
<dbReference type="Pfam" id="PF03756">
    <property type="entry name" value="AfsA"/>
    <property type="match status" value="2"/>
</dbReference>
<comment type="caution">
    <text evidence="2">The sequence shown here is derived from an EMBL/GenBank/DDBJ whole genome shotgun (WGS) entry which is preliminary data.</text>
</comment>
<keyword evidence="3" id="KW-1185">Reference proteome</keyword>
<feature type="domain" description="A-factor biosynthesis hotdog" evidence="1">
    <location>
        <begin position="25"/>
        <end position="155"/>
    </location>
</feature>
<feature type="domain" description="A-factor biosynthesis hotdog" evidence="1">
    <location>
        <begin position="198"/>
        <end position="312"/>
    </location>
</feature>
<name>A0A939F5E8_9ACTN</name>
<sequence>MRLTATGGTEMPRLPRLTTTVPKEYVHRAGLAEVFLTGCTAHDDLRFSLTGQWPRAHTYFNSSDGSSHDPLQVAETIRQACIYLAHTGLDVPLGHQFVMWNLSYTTDLSRLCIGSNPTDFAIEANCTELNRRGDAASEIRMDLAIYRDGSLLAHGAGHYGPLPPAIYKRIRGRRATGPLDEADAAIAVDTHALPPASVGRTSAADVVLTATDRPRRWLLTPNLNHPILFDHSADHVPGMVLMEGARQAASALVGPQGFIPVNASNSFWRYAELDRPCWIDVTQTASESGNTMTVEVTGRQDGHSVFSSTMTGPVS</sequence>
<proteinExistence type="predicted"/>